<dbReference type="Gene3D" id="3.40.50.360">
    <property type="match status" value="1"/>
</dbReference>
<dbReference type="Pfam" id="PF03358">
    <property type="entry name" value="FMN_red"/>
    <property type="match status" value="1"/>
</dbReference>
<dbReference type="EMBL" id="JAKVQD010000002">
    <property type="protein sequence ID" value="MCH4552623.1"/>
    <property type="molecule type" value="Genomic_DNA"/>
</dbReference>
<organism evidence="2 3">
    <name type="scientific">Aestuariibaculum lutulentum</name>
    <dbReference type="NCBI Taxonomy" id="2920935"/>
    <lineage>
        <taxon>Bacteria</taxon>
        <taxon>Pseudomonadati</taxon>
        <taxon>Bacteroidota</taxon>
        <taxon>Flavobacteriia</taxon>
        <taxon>Flavobacteriales</taxon>
        <taxon>Flavobacteriaceae</taxon>
    </lineage>
</organism>
<protein>
    <submittedName>
        <fullName evidence="2">NAD(P)H-dependent oxidoreductase</fullName>
    </submittedName>
</protein>
<evidence type="ECO:0000313" key="2">
    <source>
        <dbReference type="EMBL" id="MCH4552623.1"/>
    </source>
</evidence>
<evidence type="ECO:0000313" key="3">
    <source>
        <dbReference type="Proteomes" id="UP001156141"/>
    </source>
</evidence>
<dbReference type="InterPro" id="IPR050712">
    <property type="entry name" value="NAD(P)H-dep_reductase"/>
</dbReference>
<evidence type="ECO:0000259" key="1">
    <source>
        <dbReference type="Pfam" id="PF03358"/>
    </source>
</evidence>
<reference evidence="2" key="1">
    <citation type="submission" date="2022-02" db="EMBL/GenBank/DDBJ databases">
        <title>Aestuariibaculum sp., a marine bacterium isolated from sediment in Guangxi.</title>
        <authorList>
            <person name="Ying J."/>
        </authorList>
    </citation>
    <scope>NUCLEOTIDE SEQUENCE</scope>
    <source>
        <strain evidence="2">L182</strain>
    </source>
</reference>
<gene>
    <name evidence="2" type="ORF">MKW35_08325</name>
</gene>
<dbReference type="InterPro" id="IPR005025">
    <property type="entry name" value="FMN_Rdtase-like_dom"/>
</dbReference>
<dbReference type="PANTHER" id="PTHR30543:SF21">
    <property type="entry name" value="NAD(P)H-DEPENDENT FMN REDUCTASE LOT6"/>
    <property type="match status" value="1"/>
</dbReference>
<comment type="caution">
    <text evidence="2">The sequence shown here is derived from an EMBL/GenBank/DDBJ whole genome shotgun (WGS) entry which is preliminary data.</text>
</comment>
<feature type="domain" description="NADPH-dependent FMN reductase-like" evidence="1">
    <location>
        <begin position="3"/>
        <end position="136"/>
    </location>
</feature>
<proteinExistence type="predicted"/>
<accession>A0ABS9RI53</accession>
<dbReference type="InterPro" id="IPR029039">
    <property type="entry name" value="Flavoprotein-like_sf"/>
</dbReference>
<dbReference type="SUPFAM" id="SSF52218">
    <property type="entry name" value="Flavoproteins"/>
    <property type="match status" value="1"/>
</dbReference>
<keyword evidence="3" id="KW-1185">Reference proteome</keyword>
<sequence>MKKIIAFAGTNSKQSINKELVTYAASLVEGADVTILDLNDFELPLYGVDYEQEHGIPDNAYKFIEYIKNSDGILLSLAEHNGAYTTVFKNLFDWMSRIESKTFFDKPMLLMATSPGGRGGASVLDVAKSRFPYHDADIVEVFSLPFFGNNFAEGKITNEDYSAQLKNAVEQFQNKLVEATV</sequence>
<dbReference type="RefSeq" id="WP_240572951.1">
    <property type="nucleotide sequence ID" value="NZ_CP136709.1"/>
</dbReference>
<dbReference type="PANTHER" id="PTHR30543">
    <property type="entry name" value="CHROMATE REDUCTASE"/>
    <property type="match status" value="1"/>
</dbReference>
<name>A0ABS9RI53_9FLAO</name>
<dbReference type="Proteomes" id="UP001156141">
    <property type="component" value="Unassembled WGS sequence"/>
</dbReference>